<name>A0ABS8DLC7_9FIRM</name>
<protein>
    <submittedName>
        <fullName evidence="1">Uncharacterized protein</fullName>
    </submittedName>
</protein>
<gene>
    <name evidence="1" type="ORF">LIZ65_18390</name>
</gene>
<reference evidence="1 2" key="1">
    <citation type="submission" date="2021-10" db="EMBL/GenBank/DDBJ databases">
        <title>Collection of gut derived symbiotic bacterial strains cultured from healthy donors.</title>
        <authorList>
            <person name="Lin H."/>
            <person name="Littmann E."/>
            <person name="Kohout C."/>
            <person name="Pamer E.G."/>
        </authorList>
    </citation>
    <scope>NUCLEOTIDE SEQUENCE [LARGE SCALE GENOMIC DNA]</scope>
    <source>
        <strain evidence="1 2">DFI.1.165</strain>
    </source>
</reference>
<dbReference type="RefSeq" id="WP_066735854.1">
    <property type="nucleotide sequence ID" value="NZ_JAJCIQ010000020.1"/>
</dbReference>
<comment type="caution">
    <text evidence="1">The sequence shown here is derived from an EMBL/GenBank/DDBJ whole genome shotgun (WGS) entry which is preliminary data.</text>
</comment>
<organism evidence="1 2">
    <name type="scientific">Bariatricus massiliensis</name>
    <dbReference type="NCBI Taxonomy" id="1745713"/>
    <lineage>
        <taxon>Bacteria</taxon>
        <taxon>Bacillati</taxon>
        <taxon>Bacillota</taxon>
        <taxon>Clostridia</taxon>
        <taxon>Lachnospirales</taxon>
        <taxon>Lachnospiraceae</taxon>
        <taxon>Bariatricus</taxon>
    </lineage>
</organism>
<evidence type="ECO:0000313" key="2">
    <source>
        <dbReference type="Proteomes" id="UP001299546"/>
    </source>
</evidence>
<accession>A0ABS8DLC7</accession>
<sequence>MQLGYFDLITPELLPVPGVGSLKPPTLRDISRLTYPVYETYLAFLNMSPARYCTEVNPRFQDWYEALPPEQAGLLSMYDIAVSNEELAKLFTSIFQFFFAELVLYDKESDAFLLFPRTNVPQEEAAPAPCGRITKGVYSQVAALILKLNHIDSKEPVDLSKVKSEKGRKIYQRIQKLKEAHANSVKKNDDLEIGNIISAVCTRHHSINYTNVWDLTVYQLWDTFHRLQAENAYEINKTMVSVWGDKEKKFDFNSWFKNITKPSN</sequence>
<dbReference type="EMBL" id="JAJCIS010000021">
    <property type="protein sequence ID" value="MCB7389255.1"/>
    <property type="molecule type" value="Genomic_DNA"/>
</dbReference>
<proteinExistence type="predicted"/>
<keyword evidence="2" id="KW-1185">Reference proteome</keyword>
<dbReference type="Proteomes" id="UP001299546">
    <property type="component" value="Unassembled WGS sequence"/>
</dbReference>
<evidence type="ECO:0000313" key="1">
    <source>
        <dbReference type="EMBL" id="MCB7389255.1"/>
    </source>
</evidence>